<dbReference type="eggNOG" id="ENOG502S1YD">
    <property type="taxonomic scope" value="Eukaryota"/>
</dbReference>
<dbReference type="STRING" id="1220924.W2SD48"/>
<keyword evidence="4" id="KW-1185">Reference proteome</keyword>
<proteinExistence type="predicted"/>
<feature type="compositionally biased region" description="Low complexity" evidence="1">
    <location>
        <begin position="71"/>
        <end position="82"/>
    </location>
</feature>
<protein>
    <recommendedName>
        <fullName evidence="5">Ribosomal protein s17</fullName>
    </recommendedName>
</protein>
<dbReference type="Proteomes" id="UP000030752">
    <property type="component" value="Unassembled WGS sequence"/>
</dbReference>
<evidence type="ECO:0000256" key="2">
    <source>
        <dbReference type="SAM" id="SignalP"/>
    </source>
</evidence>
<dbReference type="PANTHER" id="PTHR34587">
    <property type="entry name" value="VWFA DOMAIN-CONTAINING PROTEIN"/>
    <property type="match status" value="1"/>
</dbReference>
<evidence type="ECO:0000313" key="3">
    <source>
        <dbReference type="EMBL" id="ETN46651.1"/>
    </source>
</evidence>
<sequence>MRLSQALLIALTTYSVGVSAQFGGFGGGNGGGFGGGNNGGQGGNNDQGGNNNGQGQDQNGQNGQNNGGNNNGQDQNNNNNNGGDNGGNNNGGGATLQGNARQDASADTGGADAEAGQADSATDDNNFINFCAGKQLTNGQQVQGGSCNGIVMGEIPSTGNMISSFFQNPTNGDDIQADQTFTIDVQVDNLEAGTFTNPDTTYYSAPQALQNGRIVGHTHVTCQVTQGNNPPNPQEFAFFKGINDAGNGNGLLSAEVEGGLAAGSYRCCTMTSAANHQPVIMPVAQRGAQDDCIQFTVGQGNGGNNNNNNNNNGGGGNNNNGQDQNNNNNGGQDQNNNNGGQDQGQNGQGQDQGQNGQGQGGNGGFGGQGGGFGGGQGGGFGGGFGGRKKGRFMARGYVA</sequence>
<feature type="compositionally biased region" description="Low complexity" evidence="1">
    <location>
        <begin position="53"/>
        <end position="64"/>
    </location>
</feature>
<evidence type="ECO:0000313" key="4">
    <source>
        <dbReference type="Proteomes" id="UP000030752"/>
    </source>
</evidence>
<dbReference type="InParanoid" id="W2SD48"/>
<dbReference type="HOGENOM" id="CLU_029378_0_0_1"/>
<dbReference type="AlphaFoldDB" id="W2SD48"/>
<accession>W2SD48</accession>
<dbReference type="RefSeq" id="XP_008711363.1">
    <property type="nucleotide sequence ID" value="XM_008713141.1"/>
</dbReference>
<feature type="compositionally biased region" description="Low complexity" evidence="1">
    <location>
        <begin position="319"/>
        <end position="354"/>
    </location>
</feature>
<feature type="region of interest" description="Disordered" evidence="1">
    <location>
        <begin position="33"/>
        <end position="121"/>
    </location>
</feature>
<organism evidence="3 4">
    <name type="scientific">Cyphellophora europaea (strain CBS 101466)</name>
    <name type="common">Phialophora europaea</name>
    <dbReference type="NCBI Taxonomy" id="1220924"/>
    <lineage>
        <taxon>Eukaryota</taxon>
        <taxon>Fungi</taxon>
        <taxon>Dikarya</taxon>
        <taxon>Ascomycota</taxon>
        <taxon>Pezizomycotina</taxon>
        <taxon>Eurotiomycetes</taxon>
        <taxon>Chaetothyriomycetidae</taxon>
        <taxon>Chaetothyriales</taxon>
        <taxon>Cyphellophoraceae</taxon>
        <taxon>Cyphellophora</taxon>
    </lineage>
</organism>
<feature type="compositionally biased region" description="Gly residues" evidence="1">
    <location>
        <begin position="33"/>
        <end position="52"/>
    </location>
</feature>
<dbReference type="OrthoDB" id="2336871at2759"/>
<feature type="compositionally biased region" description="Gly residues" evidence="1">
    <location>
        <begin position="355"/>
        <end position="385"/>
    </location>
</feature>
<feature type="chain" id="PRO_5004824331" description="Ribosomal protein s17" evidence="2">
    <location>
        <begin position="21"/>
        <end position="399"/>
    </location>
</feature>
<evidence type="ECO:0000256" key="1">
    <source>
        <dbReference type="SAM" id="MobiDB-lite"/>
    </source>
</evidence>
<dbReference type="PANTHER" id="PTHR34587:SF2">
    <property type="entry name" value="G-PROTEIN COUPLED RECEPTORS FAMILY 1 PROFILE DOMAIN-CONTAINING PROTEIN"/>
    <property type="match status" value="1"/>
</dbReference>
<reference evidence="3 4" key="1">
    <citation type="submission" date="2013-03" db="EMBL/GenBank/DDBJ databases">
        <title>The Genome Sequence of Phialophora europaea CBS 101466.</title>
        <authorList>
            <consortium name="The Broad Institute Genomics Platform"/>
            <person name="Cuomo C."/>
            <person name="de Hoog S."/>
            <person name="Gorbushina A."/>
            <person name="Walker B."/>
            <person name="Young S.K."/>
            <person name="Zeng Q."/>
            <person name="Gargeya S."/>
            <person name="Fitzgerald M."/>
            <person name="Haas B."/>
            <person name="Abouelleil A."/>
            <person name="Allen A.W."/>
            <person name="Alvarado L."/>
            <person name="Arachchi H.M."/>
            <person name="Berlin A.M."/>
            <person name="Chapman S.B."/>
            <person name="Gainer-Dewar J."/>
            <person name="Goldberg J."/>
            <person name="Griggs A."/>
            <person name="Gujja S."/>
            <person name="Hansen M."/>
            <person name="Howarth C."/>
            <person name="Imamovic A."/>
            <person name="Ireland A."/>
            <person name="Larimer J."/>
            <person name="McCowan C."/>
            <person name="Murphy C."/>
            <person name="Pearson M."/>
            <person name="Poon T.W."/>
            <person name="Priest M."/>
            <person name="Roberts A."/>
            <person name="Saif S."/>
            <person name="Shea T."/>
            <person name="Sisk P."/>
            <person name="Sykes S."/>
            <person name="Wortman J."/>
            <person name="Nusbaum C."/>
            <person name="Birren B."/>
        </authorList>
    </citation>
    <scope>NUCLEOTIDE SEQUENCE [LARGE SCALE GENOMIC DNA]</scope>
    <source>
        <strain evidence="3 4">CBS 101466</strain>
    </source>
</reference>
<gene>
    <name evidence="3" type="ORF">HMPREF1541_00837</name>
</gene>
<dbReference type="GeneID" id="19968176"/>
<feature type="region of interest" description="Disordered" evidence="1">
    <location>
        <begin position="298"/>
        <end position="389"/>
    </location>
</feature>
<feature type="signal peptide" evidence="2">
    <location>
        <begin position="1"/>
        <end position="20"/>
    </location>
</feature>
<keyword evidence="2" id="KW-0732">Signal</keyword>
<dbReference type="InterPro" id="IPR053216">
    <property type="entry name" value="Appressorial_penetr-assoc"/>
</dbReference>
<name>W2SD48_CYPE1</name>
<dbReference type="EMBL" id="KB822711">
    <property type="protein sequence ID" value="ETN46651.1"/>
    <property type="molecule type" value="Genomic_DNA"/>
</dbReference>
<evidence type="ECO:0008006" key="5">
    <source>
        <dbReference type="Google" id="ProtNLM"/>
    </source>
</evidence>
<feature type="compositionally biased region" description="Gly residues" evidence="1">
    <location>
        <begin position="83"/>
        <end position="95"/>
    </location>
</feature>
<dbReference type="VEuPathDB" id="FungiDB:HMPREF1541_00837"/>